<dbReference type="PRINTS" id="PR00598">
    <property type="entry name" value="HTHMARR"/>
</dbReference>
<dbReference type="EMBL" id="JADKYB010000008">
    <property type="protein sequence ID" value="MBM9506238.1"/>
    <property type="molecule type" value="Genomic_DNA"/>
</dbReference>
<dbReference type="InterPro" id="IPR000835">
    <property type="entry name" value="HTH_MarR-typ"/>
</dbReference>
<dbReference type="InterPro" id="IPR011991">
    <property type="entry name" value="ArsR-like_HTH"/>
</dbReference>
<proteinExistence type="predicted"/>
<dbReference type="PANTHER" id="PTHR33164">
    <property type="entry name" value="TRANSCRIPTIONAL REGULATOR, MARR FAMILY"/>
    <property type="match status" value="1"/>
</dbReference>
<name>A0ABS2TSB8_9ACTN</name>
<dbReference type="PANTHER" id="PTHR33164:SF99">
    <property type="entry name" value="MARR FAMILY REGULATORY PROTEIN"/>
    <property type="match status" value="1"/>
</dbReference>
<dbReference type="PROSITE" id="PS50995">
    <property type="entry name" value="HTH_MARR_2"/>
    <property type="match status" value="1"/>
</dbReference>
<dbReference type="InterPro" id="IPR036388">
    <property type="entry name" value="WH-like_DNA-bd_sf"/>
</dbReference>
<sequence length="150" mass="15970">MNSDASTAGNDAPAAEAWAGMQKFIAGEDRRRALRVELDLGVGKAELLIRLADAPMTLREIAQAVEVDPSAATVAVDRLERRGLVRRGAHPEDNRRKLVHLTDAGRQAAATAQRILTDPPPALAALDSDDLSALTRIFAALNSEAEPPTS</sequence>
<dbReference type="Pfam" id="PF01047">
    <property type="entry name" value="MarR"/>
    <property type="match status" value="1"/>
</dbReference>
<keyword evidence="3" id="KW-1185">Reference proteome</keyword>
<dbReference type="SMART" id="SM00347">
    <property type="entry name" value="HTH_MARR"/>
    <property type="match status" value="1"/>
</dbReference>
<evidence type="ECO:0000259" key="1">
    <source>
        <dbReference type="PROSITE" id="PS50995"/>
    </source>
</evidence>
<dbReference type="InterPro" id="IPR036390">
    <property type="entry name" value="WH_DNA-bd_sf"/>
</dbReference>
<dbReference type="InterPro" id="IPR039422">
    <property type="entry name" value="MarR/SlyA-like"/>
</dbReference>
<reference evidence="2 3" key="1">
    <citation type="submission" date="2021-01" db="EMBL/GenBank/DDBJ databases">
        <title>Streptomyces acididurans sp. nov., isolated from a peat swamp forest soil.</title>
        <authorList>
            <person name="Chantavorakit T."/>
            <person name="Duangmal K."/>
        </authorList>
    </citation>
    <scope>NUCLEOTIDE SEQUENCE [LARGE SCALE GENOMIC DNA]</scope>
    <source>
        <strain evidence="2 3">KK5PA1</strain>
    </source>
</reference>
<dbReference type="RefSeq" id="WP_205358096.1">
    <property type="nucleotide sequence ID" value="NZ_JADKYB010000008.1"/>
</dbReference>
<gene>
    <name evidence="2" type="ORF">ITX44_17105</name>
</gene>
<dbReference type="Gene3D" id="1.10.10.10">
    <property type="entry name" value="Winged helix-like DNA-binding domain superfamily/Winged helix DNA-binding domain"/>
    <property type="match status" value="1"/>
</dbReference>
<protein>
    <submittedName>
        <fullName evidence="2">MarR family transcriptional regulator</fullName>
    </submittedName>
</protein>
<dbReference type="SUPFAM" id="SSF46785">
    <property type="entry name" value="Winged helix' DNA-binding domain"/>
    <property type="match status" value="1"/>
</dbReference>
<feature type="domain" description="HTH marR-type" evidence="1">
    <location>
        <begin position="1"/>
        <end position="143"/>
    </location>
</feature>
<dbReference type="Proteomes" id="UP000749040">
    <property type="component" value="Unassembled WGS sequence"/>
</dbReference>
<organism evidence="2 3">
    <name type="scientific">Actinacidiphila acididurans</name>
    <dbReference type="NCBI Taxonomy" id="2784346"/>
    <lineage>
        <taxon>Bacteria</taxon>
        <taxon>Bacillati</taxon>
        <taxon>Actinomycetota</taxon>
        <taxon>Actinomycetes</taxon>
        <taxon>Kitasatosporales</taxon>
        <taxon>Streptomycetaceae</taxon>
        <taxon>Actinacidiphila</taxon>
    </lineage>
</organism>
<accession>A0ABS2TSB8</accession>
<dbReference type="CDD" id="cd00090">
    <property type="entry name" value="HTH_ARSR"/>
    <property type="match status" value="1"/>
</dbReference>
<evidence type="ECO:0000313" key="2">
    <source>
        <dbReference type="EMBL" id="MBM9506238.1"/>
    </source>
</evidence>
<evidence type="ECO:0000313" key="3">
    <source>
        <dbReference type="Proteomes" id="UP000749040"/>
    </source>
</evidence>
<comment type="caution">
    <text evidence="2">The sequence shown here is derived from an EMBL/GenBank/DDBJ whole genome shotgun (WGS) entry which is preliminary data.</text>
</comment>